<sequence length="456" mass="52523">MAAKRLPEVIEDVRRCRTVVDLLARESVLGVDCEGISLGAEGPLTLVQVGDSAGHVYLFDILKDKRLLTQGKLGTLLESQTVVKVMHSCSNDSAALYHQFGVTLRNVFDTQVANIIIQEHKGRRLAPLLKLAAICEEYDGKAFSTELKDNVQTEWITETSDLWAKRPMTEDMILYAAGDVTVIVPEVYENQKRYLEENKLMYKFQERVQEEIFFHIDQTIKQKRKDRVDATIEEIVADINAKHSSSTSCNLSDFDENGDEYRALQRINYKDAANISPFIDSLKTESIHKELADLLQKLEEDNDSFFLSWRSKGSIFAFERHPNKLVADKAKIVIAKMNKIAMRNITTKYNMDSKLSHVPQIERETLRSLRPNGSADPNFPQVVLYLYWLLMDEDLQKKIDEFNENRQNFKMTEGYYKKMKFFIARRTRVPDSLKQKAQRFKNDLDRTFGRDVVPSG</sequence>
<dbReference type="PANTHER" id="PTHR46814">
    <property type="entry name" value="EGALITARIAN, ISOFORM B"/>
    <property type="match status" value="1"/>
</dbReference>
<dbReference type="Proteomes" id="UP000005408">
    <property type="component" value="Unassembled WGS sequence"/>
</dbReference>
<dbReference type="Pfam" id="PF01612">
    <property type="entry name" value="DNA_pol_A_exo1"/>
    <property type="match status" value="1"/>
</dbReference>
<dbReference type="OrthoDB" id="26838at2759"/>
<dbReference type="SUPFAM" id="SSF53098">
    <property type="entry name" value="Ribonuclease H-like"/>
    <property type="match status" value="1"/>
</dbReference>
<feature type="domain" description="3'-5' exonuclease" evidence="1">
    <location>
        <begin position="7"/>
        <end position="196"/>
    </location>
</feature>
<accession>A0A8W8KZK0</accession>
<dbReference type="InterPro" id="IPR002562">
    <property type="entry name" value="3'-5'_exonuclease_dom"/>
</dbReference>
<keyword evidence="3" id="KW-1185">Reference proteome</keyword>
<dbReference type="InterPro" id="IPR036397">
    <property type="entry name" value="RNaseH_sf"/>
</dbReference>
<proteinExistence type="predicted"/>
<reference evidence="2" key="1">
    <citation type="submission" date="2022-08" db="UniProtKB">
        <authorList>
            <consortium name="EnsemblMetazoa"/>
        </authorList>
    </citation>
    <scope>IDENTIFICATION</scope>
    <source>
        <strain evidence="2">05x7-T-G4-1.051#20</strain>
    </source>
</reference>
<dbReference type="PANTHER" id="PTHR46814:SF1">
    <property type="entry name" value="EGALITARIAN, ISOFORM B"/>
    <property type="match status" value="1"/>
</dbReference>
<dbReference type="EnsemblMetazoa" id="G25995.1">
    <property type="protein sequence ID" value="G25995.1:cds"/>
    <property type="gene ID" value="G25995"/>
</dbReference>
<dbReference type="AlphaFoldDB" id="A0A8W8KZK0"/>
<dbReference type="GO" id="GO:0006139">
    <property type="term" value="P:nucleobase-containing compound metabolic process"/>
    <property type="evidence" value="ECO:0007669"/>
    <property type="project" value="InterPro"/>
</dbReference>
<dbReference type="GO" id="GO:0003676">
    <property type="term" value="F:nucleic acid binding"/>
    <property type="evidence" value="ECO:0007669"/>
    <property type="project" value="InterPro"/>
</dbReference>
<evidence type="ECO:0000313" key="3">
    <source>
        <dbReference type="Proteomes" id="UP000005408"/>
    </source>
</evidence>
<name>A0A8W8KZK0_MAGGI</name>
<dbReference type="SMART" id="SM00474">
    <property type="entry name" value="35EXOc"/>
    <property type="match status" value="1"/>
</dbReference>
<evidence type="ECO:0000313" key="2">
    <source>
        <dbReference type="EnsemblMetazoa" id="G25995.1:cds"/>
    </source>
</evidence>
<dbReference type="InterPro" id="IPR012337">
    <property type="entry name" value="RNaseH-like_sf"/>
</dbReference>
<evidence type="ECO:0000259" key="1">
    <source>
        <dbReference type="SMART" id="SM00474"/>
    </source>
</evidence>
<dbReference type="OMA" id="ISICHSG"/>
<dbReference type="GO" id="GO:0008408">
    <property type="term" value="F:3'-5' exonuclease activity"/>
    <property type="evidence" value="ECO:0007669"/>
    <property type="project" value="InterPro"/>
</dbReference>
<dbReference type="Gene3D" id="3.30.420.10">
    <property type="entry name" value="Ribonuclease H-like superfamily/Ribonuclease H"/>
    <property type="match status" value="1"/>
</dbReference>
<protein>
    <recommendedName>
        <fullName evidence="1">3'-5' exonuclease domain-containing protein</fullName>
    </recommendedName>
</protein>
<organism evidence="2 3">
    <name type="scientific">Magallana gigas</name>
    <name type="common">Pacific oyster</name>
    <name type="synonym">Crassostrea gigas</name>
    <dbReference type="NCBI Taxonomy" id="29159"/>
    <lineage>
        <taxon>Eukaryota</taxon>
        <taxon>Metazoa</taxon>
        <taxon>Spiralia</taxon>
        <taxon>Lophotrochozoa</taxon>
        <taxon>Mollusca</taxon>
        <taxon>Bivalvia</taxon>
        <taxon>Autobranchia</taxon>
        <taxon>Pteriomorphia</taxon>
        <taxon>Ostreida</taxon>
        <taxon>Ostreoidea</taxon>
        <taxon>Ostreidae</taxon>
        <taxon>Magallana</taxon>
    </lineage>
</organism>